<organism evidence="2 3">
    <name type="scientific">Parabacteroides distasonis</name>
    <dbReference type="NCBI Taxonomy" id="823"/>
    <lineage>
        <taxon>Bacteria</taxon>
        <taxon>Pseudomonadati</taxon>
        <taxon>Bacteroidota</taxon>
        <taxon>Bacteroidia</taxon>
        <taxon>Bacteroidales</taxon>
        <taxon>Tannerellaceae</taxon>
        <taxon>Parabacteroides</taxon>
    </lineage>
</organism>
<reference evidence="2 3" key="1">
    <citation type="submission" date="2019-07" db="EMBL/GenBank/DDBJ databases">
        <title>Genome sequencing of Parabacteroides distasonis iSURF_7.</title>
        <authorList>
            <person name="Degefu H.N."/>
            <person name="Ruoff K.L."/>
            <person name="Price C.E."/>
            <person name="Valls R.A."/>
            <person name="O'Toole G.A."/>
        </authorList>
    </citation>
    <scope>NUCLEOTIDE SEQUENCE [LARGE SCALE GENOMIC DNA]</scope>
    <source>
        <strain evidence="2 3">CFPLTA003_1B</strain>
    </source>
</reference>
<dbReference type="RefSeq" id="WP_122132249.1">
    <property type="nucleotide sequence ID" value="NZ_CAXVLJ010000007.1"/>
</dbReference>
<gene>
    <name evidence="2" type="ORF">FSA05_05015</name>
    <name evidence="1" type="ORF">LI194_08095</name>
</gene>
<evidence type="ECO:0000313" key="2">
    <source>
        <dbReference type="EMBL" id="TWV63496.1"/>
    </source>
</evidence>
<evidence type="ECO:0000313" key="1">
    <source>
        <dbReference type="EMBL" id="MCB6517753.1"/>
    </source>
</evidence>
<accession>A0A395YRD1</accession>
<dbReference type="AlphaFoldDB" id="A0A395YRD1"/>
<dbReference type="EMBL" id="JAJCNI010000008">
    <property type="protein sequence ID" value="MCB6517753.1"/>
    <property type="molecule type" value="Genomic_DNA"/>
</dbReference>
<protein>
    <submittedName>
        <fullName evidence="2">Uncharacterized protein</fullName>
    </submittedName>
</protein>
<name>A0A395YRD1_PARDI</name>
<sequence>MSNIVTIKGQEIDLTDRKVQCETFGKQFKADATAYEYIKMCDERIKSYEGYIANLKGLREVKLREKAEEHKDELRVLLASMGDEERTKFINSLNR</sequence>
<proteinExistence type="predicted"/>
<dbReference type="Proteomes" id="UP001198806">
    <property type="component" value="Unassembled WGS sequence"/>
</dbReference>
<comment type="caution">
    <text evidence="2">The sequence shown here is derived from an EMBL/GenBank/DDBJ whole genome shotgun (WGS) entry which is preliminary data.</text>
</comment>
<evidence type="ECO:0000313" key="3">
    <source>
        <dbReference type="Proteomes" id="UP000315827"/>
    </source>
</evidence>
<reference evidence="1" key="2">
    <citation type="submission" date="2021-10" db="EMBL/GenBank/DDBJ databases">
        <title>Collection of gut derived symbiotic bacterial strains cultured from healthy donors.</title>
        <authorList>
            <person name="Lin H."/>
            <person name="Littmann E."/>
            <person name="Kohout C."/>
            <person name="Pamer E.G."/>
        </authorList>
    </citation>
    <scope>NUCLEOTIDE SEQUENCE</scope>
    <source>
        <strain evidence="1">DFI.2.94</strain>
    </source>
</reference>
<dbReference type="Proteomes" id="UP000315827">
    <property type="component" value="Unassembled WGS sequence"/>
</dbReference>
<dbReference type="EMBL" id="VOHW01000002">
    <property type="protein sequence ID" value="TWV63496.1"/>
    <property type="molecule type" value="Genomic_DNA"/>
</dbReference>